<dbReference type="EMBL" id="KJ567043">
    <property type="protein sequence ID" value="AID58933.1"/>
    <property type="molecule type" value="Genomic_DNA"/>
</dbReference>
<sequence length="102" mass="11584">MGEAVEQLEQRVARKWAQAAYARGAFDASSFDAGEWFDTNIQWGGEGPDVPQFPREQWASYPAKRALVLTMLDRALDSEDVSDELWMTICYAMWYGGKTRIA</sequence>
<keyword evidence="2" id="KW-1185">Reference proteome</keyword>
<evidence type="ECO:0000313" key="1">
    <source>
        <dbReference type="EMBL" id="AID58933.1"/>
    </source>
</evidence>
<proteinExistence type="predicted"/>
<dbReference type="KEGG" id="vg:23679620"/>
<dbReference type="GeneID" id="23679620"/>
<dbReference type="Proteomes" id="UP000027491">
    <property type="component" value="Segment"/>
</dbReference>
<protein>
    <submittedName>
        <fullName evidence="1">Uncharacterized protein</fullName>
    </submittedName>
</protein>
<reference evidence="1 2" key="1">
    <citation type="submission" date="2014-03" db="EMBL/GenBank/DDBJ databases">
        <authorList>
            <person name="Yoder B.A."/>
            <person name="Colicchio M.A."/>
            <person name="Schafer C.E."/>
            <person name="Abrahim M.R."/>
            <person name="Adkins N.L."/>
            <person name="Burke K.A."/>
            <person name="Churilla B.M."/>
            <person name="Cohen K.L."/>
            <person name="Fasoranti T.O."/>
            <person name="Genkil J.S."/>
            <person name="Kramer Z.J."/>
            <person name="Prout A.K."/>
            <person name="Schwarz A.G."/>
            <person name="Tish M."/>
            <person name="Vispute N."/>
            <person name="Wilkes K.E."/>
            <person name="Williams C.R."/>
            <person name="Xiao X."/>
            <person name="Yu V.J."/>
            <person name="Lapin J.S."/>
            <person name="Ott C.T."/>
            <person name="Walburn T.D."/>
            <person name="Bradley K.W."/>
            <person name="Clarke D.Q."/>
            <person name="Lewis M.F."/>
            <person name="Barker L.P."/>
            <person name="Bailey C."/>
            <person name="Asai D.J."/>
            <person name="Bowman C.A."/>
            <person name="Russell D.A."/>
            <person name="Pope W.H."/>
            <person name="Jacobs-Sera D."/>
            <person name="Hendrix R.W."/>
            <person name="Hatfull G.F."/>
        </authorList>
    </citation>
    <scope>NUCLEOTIDE SEQUENCE [LARGE SCALE GENOMIC DNA]</scope>
</reference>
<gene>
    <name evidence="1" type="primary">114</name>
    <name evidence="1" type="ORF">PBI_GAIA_114</name>
</gene>
<evidence type="ECO:0000313" key="2">
    <source>
        <dbReference type="Proteomes" id="UP000027491"/>
    </source>
</evidence>
<accession>A0A068F3K7</accession>
<dbReference type="RefSeq" id="YP_009124856.1">
    <property type="nucleotide sequence ID" value="NC_026590.1"/>
</dbReference>
<name>A0A068F3K7_9CAUD</name>
<organism evidence="1 2">
    <name type="scientific">Mycobacterium phage Gaia</name>
    <dbReference type="NCBI Taxonomy" id="1486472"/>
    <lineage>
        <taxon>Viruses</taxon>
        <taxon>Duplodnaviria</taxon>
        <taxon>Heunggongvirae</taxon>
        <taxon>Uroviricota</taxon>
        <taxon>Caudoviricetes</taxon>
        <taxon>Gaiavirus</taxon>
        <taxon>Gaiavirus gaia</taxon>
    </lineage>
</organism>